<dbReference type="KEGG" id="aser:Asera_40820"/>
<dbReference type="GO" id="GO:0000976">
    <property type="term" value="F:transcription cis-regulatory region binding"/>
    <property type="evidence" value="ECO:0007669"/>
    <property type="project" value="TreeGrafter"/>
</dbReference>
<dbReference type="PANTHER" id="PTHR30055">
    <property type="entry name" value="HTH-TYPE TRANSCRIPTIONAL REGULATOR RUTR"/>
    <property type="match status" value="1"/>
</dbReference>
<organism evidence="6 7">
    <name type="scientific">Actinocatenispora sera</name>
    <dbReference type="NCBI Taxonomy" id="390989"/>
    <lineage>
        <taxon>Bacteria</taxon>
        <taxon>Bacillati</taxon>
        <taxon>Actinomycetota</taxon>
        <taxon>Actinomycetes</taxon>
        <taxon>Micromonosporales</taxon>
        <taxon>Micromonosporaceae</taxon>
        <taxon>Actinocatenispora</taxon>
    </lineage>
</organism>
<dbReference type="Pfam" id="PF00440">
    <property type="entry name" value="TetR_N"/>
    <property type="match status" value="1"/>
</dbReference>
<sequence>MDEVSAKRGRPRDERARKAILRAARDLLLEDGYAALTVEGIARRAGVGRQTVYRWWQGKADVALEAMNAQAELEIAATDLAAFVRETFIVAPRYVPALSGLMAHAQLDPAFAARFRAEFLDRRRAALIALVRAELPALDPEYAADLVFGTLWYLVLTRPDRLDAEFADRMYETLHAQRP</sequence>
<dbReference type="InterPro" id="IPR001647">
    <property type="entry name" value="HTH_TetR"/>
</dbReference>
<proteinExistence type="predicted"/>
<evidence type="ECO:0000259" key="5">
    <source>
        <dbReference type="PROSITE" id="PS50977"/>
    </source>
</evidence>
<evidence type="ECO:0000256" key="1">
    <source>
        <dbReference type="ARBA" id="ARBA00023015"/>
    </source>
</evidence>
<dbReference type="Gene3D" id="1.10.10.60">
    <property type="entry name" value="Homeodomain-like"/>
    <property type="match status" value="1"/>
</dbReference>
<dbReference type="SUPFAM" id="SSF46689">
    <property type="entry name" value="Homeodomain-like"/>
    <property type="match status" value="1"/>
</dbReference>
<dbReference type="PANTHER" id="PTHR30055:SF148">
    <property type="entry name" value="TETR-FAMILY TRANSCRIPTIONAL REGULATOR"/>
    <property type="match status" value="1"/>
</dbReference>
<dbReference type="InterPro" id="IPR011075">
    <property type="entry name" value="TetR_C"/>
</dbReference>
<keyword evidence="3" id="KW-0804">Transcription</keyword>
<accession>A0A810L3E1</accession>
<evidence type="ECO:0000256" key="2">
    <source>
        <dbReference type="ARBA" id="ARBA00023125"/>
    </source>
</evidence>
<dbReference type="Gene3D" id="1.10.357.10">
    <property type="entry name" value="Tetracycline Repressor, domain 2"/>
    <property type="match status" value="1"/>
</dbReference>
<keyword evidence="2 4" id="KW-0238">DNA-binding</keyword>
<dbReference type="GO" id="GO:0003700">
    <property type="term" value="F:DNA-binding transcription factor activity"/>
    <property type="evidence" value="ECO:0007669"/>
    <property type="project" value="TreeGrafter"/>
</dbReference>
<feature type="domain" description="HTH tetR-type" evidence="5">
    <location>
        <begin position="14"/>
        <end position="74"/>
    </location>
</feature>
<evidence type="ECO:0000256" key="3">
    <source>
        <dbReference type="ARBA" id="ARBA00023163"/>
    </source>
</evidence>
<keyword evidence="7" id="KW-1185">Reference proteome</keyword>
<dbReference type="RefSeq" id="WP_051801697.1">
    <property type="nucleotide sequence ID" value="NZ_AP023354.1"/>
</dbReference>
<dbReference type="EMBL" id="AP023354">
    <property type="protein sequence ID" value="BCJ29974.1"/>
    <property type="molecule type" value="Genomic_DNA"/>
</dbReference>
<dbReference type="PRINTS" id="PR00455">
    <property type="entry name" value="HTHTETR"/>
</dbReference>
<dbReference type="Pfam" id="PF16859">
    <property type="entry name" value="TetR_C_11"/>
    <property type="match status" value="1"/>
</dbReference>
<reference evidence="6" key="1">
    <citation type="submission" date="2020-08" db="EMBL/GenBank/DDBJ databases">
        <title>Whole genome shotgun sequence of Actinocatenispora sera NBRC 101916.</title>
        <authorList>
            <person name="Komaki H."/>
            <person name="Tamura T."/>
        </authorList>
    </citation>
    <scope>NUCLEOTIDE SEQUENCE</scope>
    <source>
        <strain evidence="6">NBRC 101916</strain>
    </source>
</reference>
<name>A0A810L3E1_9ACTN</name>
<evidence type="ECO:0000313" key="7">
    <source>
        <dbReference type="Proteomes" id="UP000680750"/>
    </source>
</evidence>
<gene>
    <name evidence="6" type="ORF">Asera_40820</name>
</gene>
<feature type="DNA-binding region" description="H-T-H motif" evidence="4">
    <location>
        <begin position="37"/>
        <end position="56"/>
    </location>
</feature>
<dbReference type="AlphaFoldDB" id="A0A810L3E1"/>
<dbReference type="PROSITE" id="PS50977">
    <property type="entry name" value="HTH_TETR_2"/>
    <property type="match status" value="1"/>
</dbReference>
<evidence type="ECO:0000256" key="4">
    <source>
        <dbReference type="PROSITE-ProRule" id="PRU00335"/>
    </source>
</evidence>
<dbReference type="InterPro" id="IPR009057">
    <property type="entry name" value="Homeodomain-like_sf"/>
</dbReference>
<protein>
    <submittedName>
        <fullName evidence="6">TetR family transcriptional regulator</fullName>
    </submittedName>
</protein>
<dbReference type="SUPFAM" id="SSF48498">
    <property type="entry name" value="Tetracyclin repressor-like, C-terminal domain"/>
    <property type="match status" value="1"/>
</dbReference>
<keyword evidence="1" id="KW-0805">Transcription regulation</keyword>
<dbReference type="OrthoDB" id="9796019at2"/>
<evidence type="ECO:0000313" key="6">
    <source>
        <dbReference type="EMBL" id="BCJ29974.1"/>
    </source>
</evidence>
<dbReference type="InterPro" id="IPR036271">
    <property type="entry name" value="Tet_transcr_reg_TetR-rel_C_sf"/>
</dbReference>
<dbReference type="Proteomes" id="UP000680750">
    <property type="component" value="Chromosome"/>
</dbReference>
<dbReference type="InterPro" id="IPR050109">
    <property type="entry name" value="HTH-type_TetR-like_transc_reg"/>
</dbReference>